<evidence type="ECO:0000313" key="3">
    <source>
        <dbReference type="Proteomes" id="UP001152888"/>
    </source>
</evidence>
<dbReference type="EMBL" id="CAKOFQ010007734">
    <property type="protein sequence ID" value="CAH2007114.1"/>
    <property type="molecule type" value="Genomic_DNA"/>
</dbReference>
<gene>
    <name evidence="2" type="ORF">ACAOBT_LOCUS29487</name>
</gene>
<evidence type="ECO:0000256" key="1">
    <source>
        <dbReference type="SAM" id="SignalP"/>
    </source>
</evidence>
<name>A0A9P0Q1Y3_ACAOB</name>
<dbReference type="Proteomes" id="UP001152888">
    <property type="component" value="Unassembled WGS sequence"/>
</dbReference>
<protein>
    <submittedName>
        <fullName evidence="2">Uncharacterized protein</fullName>
    </submittedName>
</protein>
<evidence type="ECO:0000313" key="2">
    <source>
        <dbReference type="EMBL" id="CAH2007114.1"/>
    </source>
</evidence>
<organism evidence="2 3">
    <name type="scientific">Acanthoscelides obtectus</name>
    <name type="common">Bean weevil</name>
    <name type="synonym">Bruchus obtectus</name>
    <dbReference type="NCBI Taxonomy" id="200917"/>
    <lineage>
        <taxon>Eukaryota</taxon>
        <taxon>Metazoa</taxon>
        <taxon>Ecdysozoa</taxon>
        <taxon>Arthropoda</taxon>
        <taxon>Hexapoda</taxon>
        <taxon>Insecta</taxon>
        <taxon>Pterygota</taxon>
        <taxon>Neoptera</taxon>
        <taxon>Endopterygota</taxon>
        <taxon>Coleoptera</taxon>
        <taxon>Polyphaga</taxon>
        <taxon>Cucujiformia</taxon>
        <taxon>Chrysomeloidea</taxon>
        <taxon>Chrysomelidae</taxon>
        <taxon>Bruchinae</taxon>
        <taxon>Bruchini</taxon>
        <taxon>Acanthoscelides</taxon>
    </lineage>
</organism>
<accession>A0A9P0Q1Y3</accession>
<keyword evidence="3" id="KW-1185">Reference proteome</keyword>
<dbReference type="OrthoDB" id="10671852at2759"/>
<dbReference type="AlphaFoldDB" id="A0A9P0Q1Y3"/>
<proteinExistence type="predicted"/>
<comment type="caution">
    <text evidence="2">The sequence shown here is derived from an EMBL/GenBank/DDBJ whole genome shotgun (WGS) entry which is preliminary data.</text>
</comment>
<feature type="signal peptide" evidence="1">
    <location>
        <begin position="1"/>
        <end position="19"/>
    </location>
</feature>
<sequence>MKAVFVAIVALALVSIAVAAPGPVKQAAKAVGAGKVGIAGLDGIGDVVKNLGAANKEITAKVAATLGVDTAVAEAIIAAIGWSAVPALIAGAAFPLGPGLKPWPGLGLGLLPLAPVANAGTAAAVIGGGVLAAKALADAAVPVAAAGAKALGEGAAAKAKKAVV</sequence>
<keyword evidence="1" id="KW-0732">Signal</keyword>
<reference evidence="2" key="1">
    <citation type="submission" date="2022-03" db="EMBL/GenBank/DDBJ databases">
        <authorList>
            <person name="Sayadi A."/>
        </authorList>
    </citation>
    <scope>NUCLEOTIDE SEQUENCE</scope>
</reference>
<feature type="chain" id="PRO_5040280243" evidence="1">
    <location>
        <begin position="20"/>
        <end position="164"/>
    </location>
</feature>